<organism evidence="2 3">
    <name type="scientific">Piloderma croceum (strain F 1598)</name>
    <dbReference type="NCBI Taxonomy" id="765440"/>
    <lineage>
        <taxon>Eukaryota</taxon>
        <taxon>Fungi</taxon>
        <taxon>Dikarya</taxon>
        <taxon>Basidiomycota</taxon>
        <taxon>Agaricomycotina</taxon>
        <taxon>Agaricomycetes</taxon>
        <taxon>Agaricomycetidae</taxon>
        <taxon>Atheliales</taxon>
        <taxon>Atheliaceae</taxon>
        <taxon>Piloderma</taxon>
    </lineage>
</organism>
<evidence type="ECO:0000259" key="1">
    <source>
        <dbReference type="Pfam" id="PF03372"/>
    </source>
</evidence>
<accession>A0A0C3B6A5</accession>
<sequence>MSSPNTLKLASFNIRFSRPQLEDPTNAWNKTNPNLDCERPWCERREGLVDQVIWEEPDILGFQEVLNNQLDDLARLLGPSYGHAGVGRNDGKTAGEAVPIFWRKDRVKLLSVQHFWLSEEPEVAGSVGWDAGLTRMATLAHFSFLSANDNHRDPTSDDARVQYSHSRSAIEKESEDFFVLNTHYDHRCMLQGIAARKHSSELILAKLNQLMTDSSPGGAHNKLVVVLGDLNSPANEDGYRVLTGHRYVGTRLASASAQFPIASNAAITFLDSRHTLFRRGTTETVSATPTSNSLVLDAPFGEHFTYTGFSSNAQQTLVDYVLLADNGAIKCKERDRGLWHVTKYGVIPNHFGDGVWVSDHRMVTVTLSKG</sequence>
<protein>
    <recommendedName>
        <fullName evidence="1">Endonuclease/exonuclease/phosphatase domain-containing protein</fullName>
    </recommendedName>
</protein>
<evidence type="ECO:0000313" key="3">
    <source>
        <dbReference type="Proteomes" id="UP000054166"/>
    </source>
</evidence>
<dbReference type="AlphaFoldDB" id="A0A0C3B6A5"/>
<dbReference type="InterPro" id="IPR036691">
    <property type="entry name" value="Endo/exonu/phosph_ase_sf"/>
</dbReference>
<dbReference type="HOGENOM" id="CLU_030508_0_2_1"/>
<dbReference type="Pfam" id="PF03372">
    <property type="entry name" value="Exo_endo_phos"/>
    <property type="match status" value="1"/>
</dbReference>
<dbReference type="Gene3D" id="3.60.10.10">
    <property type="entry name" value="Endonuclease/exonuclease/phosphatase"/>
    <property type="match status" value="1"/>
</dbReference>
<dbReference type="CDD" id="cd09083">
    <property type="entry name" value="EEP-1"/>
    <property type="match status" value="1"/>
</dbReference>
<dbReference type="GO" id="GO:0000175">
    <property type="term" value="F:3'-5'-RNA exonuclease activity"/>
    <property type="evidence" value="ECO:0007669"/>
    <property type="project" value="TreeGrafter"/>
</dbReference>
<dbReference type="SUPFAM" id="SSF56219">
    <property type="entry name" value="DNase I-like"/>
    <property type="match status" value="1"/>
</dbReference>
<dbReference type="InParanoid" id="A0A0C3B6A5"/>
<keyword evidence="3" id="KW-1185">Reference proteome</keyword>
<evidence type="ECO:0000313" key="2">
    <source>
        <dbReference type="EMBL" id="KIM72857.1"/>
    </source>
</evidence>
<dbReference type="InterPro" id="IPR050410">
    <property type="entry name" value="CCR4/nocturin_mRNA_transcr"/>
</dbReference>
<name>A0A0C3B6A5_PILCF</name>
<dbReference type="PANTHER" id="PTHR12121:SF36">
    <property type="entry name" value="ENDONUCLEASE_EXONUCLEASE_PHOSPHATASE DOMAIN-CONTAINING PROTEIN"/>
    <property type="match status" value="1"/>
</dbReference>
<reference evidence="2 3" key="1">
    <citation type="submission" date="2014-04" db="EMBL/GenBank/DDBJ databases">
        <authorList>
            <consortium name="DOE Joint Genome Institute"/>
            <person name="Kuo A."/>
            <person name="Tarkka M."/>
            <person name="Buscot F."/>
            <person name="Kohler A."/>
            <person name="Nagy L.G."/>
            <person name="Floudas D."/>
            <person name="Copeland A."/>
            <person name="Barry K.W."/>
            <person name="Cichocki N."/>
            <person name="Veneault-Fourrey C."/>
            <person name="LaButti K."/>
            <person name="Lindquist E.A."/>
            <person name="Lipzen A."/>
            <person name="Lundell T."/>
            <person name="Morin E."/>
            <person name="Murat C."/>
            <person name="Sun H."/>
            <person name="Tunlid A."/>
            <person name="Henrissat B."/>
            <person name="Grigoriev I.V."/>
            <person name="Hibbett D.S."/>
            <person name="Martin F."/>
            <person name="Nordberg H.P."/>
            <person name="Cantor M.N."/>
            <person name="Hua S.X."/>
        </authorList>
    </citation>
    <scope>NUCLEOTIDE SEQUENCE [LARGE SCALE GENOMIC DNA]</scope>
    <source>
        <strain evidence="2 3">F 1598</strain>
    </source>
</reference>
<proteinExistence type="predicted"/>
<dbReference type="Proteomes" id="UP000054166">
    <property type="component" value="Unassembled WGS sequence"/>
</dbReference>
<dbReference type="PANTHER" id="PTHR12121">
    <property type="entry name" value="CARBON CATABOLITE REPRESSOR PROTEIN 4"/>
    <property type="match status" value="1"/>
</dbReference>
<dbReference type="OrthoDB" id="276515at2759"/>
<feature type="domain" description="Endonuclease/exonuclease/phosphatase" evidence="1">
    <location>
        <begin position="41"/>
        <end position="360"/>
    </location>
</feature>
<dbReference type="EMBL" id="KN833104">
    <property type="protein sequence ID" value="KIM72857.1"/>
    <property type="molecule type" value="Genomic_DNA"/>
</dbReference>
<gene>
    <name evidence="2" type="ORF">PILCRDRAFT_93284</name>
</gene>
<dbReference type="InterPro" id="IPR005135">
    <property type="entry name" value="Endo/exonuclease/phosphatase"/>
</dbReference>
<dbReference type="STRING" id="765440.A0A0C3B6A5"/>
<reference evidence="3" key="2">
    <citation type="submission" date="2015-01" db="EMBL/GenBank/DDBJ databases">
        <title>Evolutionary Origins and Diversification of the Mycorrhizal Mutualists.</title>
        <authorList>
            <consortium name="DOE Joint Genome Institute"/>
            <consortium name="Mycorrhizal Genomics Consortium"/>
            <person name="Kohler A."/>
            <person name="Kuo A."/>
            <person name="Nagy L.G."/>
            <person name="Floudas D."/>
            <person name="Copeland A."/>
            <person name="Barry K.W."/>
            <person name="Cichocki N."/>
            <person name="Veneault-Fourrey C."/>
            <person name="LaButti K."/>
            <person name="Lindquist E.A."/>
            <person name="Lipzen A."/>
            <person name="Lundell T."/>
            <person name="Morin E."/>
            <person name="Murat C."/>
            <person name="Riley R."/>
            <person name="Ohm R."/>
            <person name="Sun H."/>
            <person name="Tunlid A."/>
            <person name="Henrissat B."/>
            <person name="Grigoriev I.V."/>
            <person name="Hibbett D.S."/>
            <person name="Martin F."/>
        </authorList>
    </citation>
    <scope>NUCLEOTIDE SEQUENCE [LARGE SCALE GENOMIC DNA]</scope>
    <source>
        <strain evidence="3">F 1598</strain>
    </source>
</reference>